<dbReference type="PANTHER" id="PTHR46796:SF12">
    <property type="entry name" value="HTH-TYPE DNA-BINDING TRANSCRIPTIONAL ACTIVATOR EUTR"/>
    <property type="match status" value="1"/>
</dbReference>
<dbReference type="RefSeq" id="WP_062736021.1">
    <property type="nucleotide sequence ID" value="NZ_BJZS01000088.1"/>
</dbReference>
<keyword evidence="2" id="KW-0238">DNA-binding</keyword>
<dbReference type="SMART" id="SM00342">
    <property type="entry name" value="HTH_ARAC"/>
    <property type="match status" value="1"/>
</dbReference>
<keyword evidence="1" id="KW-0805">Transcription regulation</keyword>
<proteinExistence type="predicted"/>
<organism evidence="5 6">
    <name type="scientific">Kocuria turfanensis</name>
    <dbReference type="NCBI Taxonomy" id="388357"/>
    <lineage>
        <taxon>Bacteria</taxon>
        <taxon>Bacillati</taxon>
        <taxon>Actinomycetota</taxon>
        <taxon>Actinomycetes</taxon>
        <taxon>Micrococcales</taxon>
        <taxon>Micrococcaceae</taxon>
        <taxon>Kocuria</taxon>
    </lineage>
</organism>
<dbReference type="InterPro" id="IPR050204">
    <property type="entry name" value="AraC_XylS_family_regulators"/>
</dbReference>
<evidence type="ECO:0000313" key="6">
    <source>
        <dbReference type="Proteomes" id="UP000321103"/>
    </source>
</evidence>
<dbReference type="SUPFAM" id="SSF46689">
    <property type="entry name" value="Homeodomain-like"/>
    <property type="match status" value="1"/>
</dbReference>
<dbReference type="PROSITE" id="PS01124">
    <property type="entry name" value="HTH_ARAC_FAMILY_2"/>
    <property type="match status" value="1"/>
</dbReference>
<evidence type="ECO:0000259" key="4">
    <source>
        <dbReference type="PROSITE" id="PS01124"/>
    </source>
</evidence>
<evidence type="ECO:0000313" key="5">
    <source>
        <dbReference type="EMBL" id="GEO96521.1"/>
    </source>
</evidence>
<accession>A0A512IFP2</accession>
<name>A0A512IFP2_9MICC</name>
<evidence type="ECO:0000256" key="1">
    <source>
        <dbReference type="ARBA" id="ARBA00023015"/>
    </source>
</evidence>
<protein>
    <recommendedName>
        <fullName evidence="4">HTH araC/xylS-type domain-containing protein</fullName>
    </recommendedName>
</protein>
<dbReference type="STRING" id="388357.GCA_001580365_02503"/>
<reference evidence="5 6" key="1">
    <citation type="submission" date="2019-07" db="EMBL/GenBank/DDBJ databases">
        <title>Whole genome shotgun sequence of Kocuria turfanensis NBRC 107627.</title>
        <authorList>
            <person name="Hosoyama A."/>
            <person name="Uohara A."/>
            <person name="Ohji S."/>
            <person name="Ichikawa N."/>
        </authorList>
    </citation>
    <scope>NUCLEOTIDE SEQUENCE [LARGE SCALE GENOMIC DNA]</scope>
    <source>
        <strain evidence="5 6">NBRC 107627</strain>
    </source>
</reference>
<dbReference type="GO" id="GO:0043565">
    <property type="term" value="F:sequence-specific DNA binding"/>
    <property type="evidence" value="ECO:0007669"/>
    <property type="project" value="InterPro"/>
</dbReference>
<dbReference type="InterPro" id="IPR009057">
    <property type="entry name" value="Homeodomain-like_sf"/>
</dbReference>
<keyword evidence="6" id="KW-1185">Reference proteome</keyword>
<dbReference type="InterPro" id="IPR018060">
    <property type="entry name" value="HTH_AraC"/>
</dbReference>
<dbReference type="GO" id="GO:0003700">
    <property type="term" value="F:DNA-binding transcription factor activity"/>
    <property type="evidence" value="ECO:0007669"/>
    <property type="project" value="InterPro"/>
</dbReference>
<keyword evidence="3" id="KW-0804">Transcription</keyword>
<feature type="domain" description="HTH araC/xylS-type" evidence="4">
    <location>
        <begin position="212"/>
        <end position="316"/>
    </location>
</feature>
<dbReference type="Proteomes" id="UP000321103">
    <property type="component" value="Unassembled WGS sequence"/>
</dbReference>
<dbReference type="EMBL" id="BJZS01000088">
    <property type="protein sequence ID" value="GEO96521.1"/>
    <property type="molecule type" value="Genomic_DNA"/>
</dbReference>
<dbReference type="PANTHER" id="PTHR46796">
    <property type="entry name" value="HTH-TYPE TRANSCRIPTIONAL ACTIVATOR RHAS-RELATED"/>
    <property type="match status" value="1"/>
</dbReference>
<evidence type="ECO:0000256" key="2">
    <source>
        <dbReference type="ARBA" id="ARBA00023125"/>
    </source>
</evidence>
<evidence type="ECO:0000256" key="3">
    <source>
        <dbReference type="ARBA" id="ARBA00023163"/>
    </source>
</evidence>
<dbReference type="Pfam" id="PF12833">
    <property type="entry name" value="HTH_18"/>
    <property type="match status" value="1"/>
</dbReference>
<dbReference type="AlphaFoldDB" id="A0A512IFP2"/>
<dbReference type="Gene3D" id="1.10.10.60">
    <property type="entry name" value="Homeodomain-like"/>
    <property type="match status" value="1"/>
</dbReference>
<comment type="caution">
    <text evidence="5">The sequence shown here is derived from an EMBL/GenBank/DDBJ whole genome shotgun (WGS) entry which is preliminary data.</text>
</comment>
<sequence length="316" mass="33997">MSPVFRREATATEPDAVTALFHEIGVRFSFDPTVPGFSYRQRQDGDGQLTVVELDLGGPFSSWGDTDVFGVADVRAASRYDWRTSDESGSGLGRPVLFRPGHPALIVGGALEVTNVNLAPALLQSVAETVYGTEGLSVAFGSAAPVSPRLGRYWTGLAGLVRDTVASEAFAADLVRANLTRHLAVAMLECFPLLGDPVERTLSMAAQARRYRIAVQFLDDHASLPISIDDAARAADTTTPALVRAFRANHPLGLTPTQYLRRTRLAAAHTDLLRADPTAGATVREIALRWGFAHPGRFAAAYRAVYGVPPRRTLDS</sequence>
<gene>
    <name evidence="5" type="ORF">KTU01_26440</name>
</gene>